<dbReference type="Proteomes" id="UP001378960">
    <property type="component" value="Unassembled WGS sequence"/>
</dbReference>
<feature type="compositionally biased region" description="Low complexity" evidence="1">
    <location>
        <begin position="24"/>
        <end position="38"/>
    </location>
</feature>
<protein>
    <submittedName>
        <fullName evidence="2">Ssp2 protein</fullName>
    </submittedName>
</protein>
<evidence type="ECO:0000313" key="2">
    <source>
        <dbReference type="EMBL" id="GMM48966.1"/>
    </source>
</evidence>
<comment type="caution">
    <text evidence="2">The sequence shown here is derived from an EMBL/GenBank/DDBJ whole genome shotgun (WGS) entry which is preliminary data.</text>
</comment>
<feature type="compositionally biased region" description="Low complexity" evidence="1">
    <location>
        <begin position="309"/>
        <end position="335"/>
    </location>
</feature>
<keyword evidence="3" id="KW-1185">Reference proteome</keyword>
<name>A0AAV5RCJ2_PICKL</name>
<accession>A0AAV5RCJ2</accession>
<gene>
    <name evidence="2" type="ORF">DAPK24_055640</name>
</gene>
<dbReference type="EMBL" id="BTGB01000009">
    <property type="protein sequence ID" value="GMM48966.1"/>
    <property type="molecule type" value="Genomic_DNA"/>
</dbReference>
<organism evidence="2 3">
    <name type="scientific">Pichia kluyveri</name>
    <name type="common">Yeast</name>
    <dbReference type="NCBI Taxonomy" id="36015"/>
    <lineage>
        <taxon>Eukaryota</taxon>
        <taxon>Fungi</taxon>
        <taxon>Dikarya</taxon>
        <taxon>Ascomycota</taxon>
        <taxon>Saccharomycotina</taxon>
        <taxon>Pichiomycetes</taxon>
        <taxon>Pichiales</taxon>
        <taxon>Pichiaceae</taxon>
        <taxon>Pichia</taxon>
    </lineage>
</organism>
<feature type="region of interest" description="Disordered" evidence="1">
    <location>
        <begin position="23"/>
        <end position="45"/>
    </location>
</feature>
<proteinExistence type="predicted"/>
<evidence type="ECO:0000256" key="1">
    <source>
        <dbReference type="SAM" id="MobiDB-lite"/>
    </source>
</evidence>
<evidence type="ECO:0000313" key="3">
    <source>
        <dbReference type="Proteomes" id="UP001378960"/>
    </source>
</evidence>
<dbReference type="AlphaFoldDB" id="A0AAV5RCJ2"/>
<sequence>MQDINEERVGSRQSNNERWQKSINNGFSDNVIDNNNNNNEHKTFSNASNFVKEDRYSLRKLAKTLLFNSEQEYETKQTYGYDPLNYSYNYSHNYNVCVGGGNEGEKKRNSFNNTNTVNKALQKNEGIMNVSNNANSRFKNIEEININKPHFKIIAITNIPKKMSISTLLSQLYGGPLRRIELVRKDNYQYYEDDKLYEMNQSINWEEVSIFLHFNEFEDAEKFYIYSKTGLFKVNDIHLKTVWIPEMDESGNDVSNVDIEDEYEDEDNESANVSEYSDKYISKLMKGEEKARRVLVFKKPLNDKRRTSKFNNTNNKTVNNNINNNNNMNNNNTNSTRKRNGYPDAGINYSEEFEIDEIKEDFGKYGKLVEILPVVSRKLCFGLQYYDVKSAIKVKRIIQQPQQGGVDISELDARDVPLRHKYEGWYIWYGRDPADKSIPL</sequence>
<reference evidence="2 3" key="1">
    <citation type="journal article" date="2023" name="Elife">
        <title>Identification of key yeast species and microbe-microbe interactions impacting larval growth of Drosophila in the wild.</title>
        <authorList>
            <person name="Mure A."/>
            <person name="Sugiura Y."/>
            <person name="Maeda R."/>
            <person name="Honda K."/>
            <person name="Sakurai N."/>
            <person name="Takahashi Y."/>
            <person name="Watada M."/>
            <person name="Katoh T."/>
            <person name="Gotoh A."/>
            <person name="Gotoh Y."/>
            <person name="Taniguchi I."/>
            <person name="Nakamura K."/>
            <person name="Hayashi T."/>
            <person name="Katayama T."/>
            <person name="Uemura T."/>
            <person name="Hattori Y."/>
        </authorList>
    </citation>
    <scope>NUCLEOTIDE SEQUENCE [LARGE SCALE GENOMIC DNA]</scope>
    <source>
        <strain evidence="2 3">PK-24</strain>
    </source>
</reference>
<feature type="region of interest" description="Disordered" evidence="1">
    <location>
        <begin position="306"/>
        <end position="340"/>
    </location>
</feature>